<comment type="caution">
    <text evidence="1">The sequence shown here is derived from an EMBL/GenBank/DDBJ whole genome shotgun (WGS) entry which is preliminary data.</text>
</comment>
<dbReference type="Proteomes" id="UP000239203">
    <property type="component" value="Unassembled WGS sequence"/>
</dbReference>
<dbReference type="EMBL" id="PTIX01000019">
    <property type="protein sequence ID" value="PPK64575.1"/>
    <property type="molecule type" value="Genomic_DNA"/>
</dbReference>
<accession>A0A2S6GH94</accession>
<dbReference type="AlphaFoldDB" id="A0A2S6GH94"/>
<reference evidence="1 2" key="1">
    <citation type="submission" date="2018-02" db="EMBL/GenBank/DDBJ databases">
        <title>Genomic Encyclopedia of Archaeal and Bacterial Type Strains, Phase II (KMG-II): from individual species to whole genera.</title>
        <authorList>
            <person name="Goeker M."/>
        </authorList>
    </citation>
    <scope>NUCLEOTIDE SEQUENCE [LARGE SCALE GENOMIC DNA]</scope>
    <source>
        <strain evidence="1 2">YU 961-1</strain>
    </source>
</reference>
<sequence length="56" mass="6132">MTSGWTRYHTATTRRFFVTPSGHADDTRPDGVTTETQRPWLATALMAASAAAGSRY</sequence>
<name>A0A2S6GH94_9PSEU</name>
<evidence type="ECO:0000313" key="1">
    <source>
        <dbReference type="EMBL" id="PPK64575.1"/>
    </source>
</evidence>
<keyword evidence="2" id="KW-1185">Reference proteome</keyword>
<organism evidence="1 2">
    <name type="scientific">Actinokineospora auranticolor</name>
    <dbReference type="NCBI Taxonomy" id="155976"/>
    <lineage>
        <taxon>Bacteria</taxon>
        <taxon>Bacillati</taxon>
        <taxon>Actinomycetota</taxon>
        <taxon>Actinomycetes</taxon>
        <taxon>Pseudonocardiales</taxon>
        <taxon>Pseudonocardiaceae</taxon>
        <taxon>Actinokineospora</taxon>
    </lineage>
</organism>
<protein>
    <submittedName>
        <fullName evidence="1">Uncharacterized protein</fullName>
    </submittedName>
</protein>
<evidence type="ECO:0000313" key="2">
    <source>
        <dbReference type="Proteomes" id="UP000239203"/>
    </source>
</evidence>
<proteinExistence type="predicted"/>
<gene>
    <name evidence="1" type="ORF">CLV40_119142</name>
</gene>